<evidence type="ECO:0000256" key="3">
    <source>
        <dbReference type="ARBA" id="ARBA00023125"/>
    </source>
</evidence>
<dbReference type="EMBL" id="JACEIP010000001">
    <property type="protein sequence ID" value="MBA4541335.1"/>
    <property type="molecule type" value="Genomic_DNA"/>
</dbReference>
<evidence type="ECO:0000256" key="1">
    <source>
        <dbReference type="ARBA" id="ARBA00009437"/>
    </source>
</evidence>
<dbReference type="InterPro" id="IPR036390">
    <property type="entry name" value="WH_DNA-bd_sf"/>
</dbReference>
<keyword evidence="3" id="KW-0238">DNA-binding</keyword>
<dbReference type="Gene3D" id="3.40.190.290">
    <property type="match status" value="1"/>
</dbReference>
<dbReference type="GO" id="GO:0000976">
    <property type="term" value="F:transcription cis-regulatory region binding"/>
    <property type="evidence" value="ECO:0007669"/>
    <property type="project" value="TreeGrafter"/>
</dbReference>
<organism evidence="6 7">
    <name type="scientific">Thermoactinomyces daqus</name>
    <dbReference type="NCBI Taxonomy" id="1329516"/>
    <lineage>
        <taxon>Bacteria</taxon>
        <taxon>Bacillati</taxon>
        <taxon>Bacillota</taxon>
        <taxon>Bacilli</taxon>
        <taxon>Bacillales</taxon>
        <taxon>Thermoactinomycetaceae</taxon>
        <taxon>Thermoactinomyces</taxon>
    </lineage>
</organism>
<dbReference type="AlphaFoldDB" id="A0A7W2AGP4"/>
<evidence type="ECO:0000313" key="6">
    <source>
        <dbReference type="EMBL" id="MBA4541335.1"/>
    </source>
</evidence>
<dbReference type="PANTHER" id="PTHR30126:SF100">
    <property type="entry name" value="LYSR-FAMILY TRANSCRIPTIONAL REGULATOR"/>
    <property type="match status" value="1"/>
</dbReference>
<dbReference type="InterPro" id="IPR036388">
    <property type="entry name" value="WH-like_DNA-bd_sf"/>
</dbReference>
<comment type="similarity">
    <text evidence="1">Belongs to the LysR transcriptional regulatory family.</text>
</comment>
<evidence type="ECO:0000313" key="7">
    <source>
        <dbReference type="Proteomes" id="UP000530514"/>
    </source>
</evidence>
<dbReference type="GO" id="GO:0003700">
    <property type="term" value="F:DNA-binding transcription factor activity"/>
    <property type="evidence" value="ECO:0007669"/>
    <property type="project" value="InterPro"/>
</dbReference>
<dbReference type="RefSeq" id="WP_033099346.1">
    <property type="nucleotide sequence ID" value="NZ_JACEIP010000001.1"/>
</dbReference>
<dbReference type="FunFam" id="1.10.10.10:FF:000001">
    <property type="entry name" value="LysR family transcriptional regulator"/>
    <property type="match status" value="1"/>
</dbReference>
<dbReference type="Pfam" id="PF00126">
    <property type="entry name" value="HTH_1"/>
    <property type="match status" value="1"/>
</dbReference>
<name>A0A7W2AGP4_9BACL</name>
<keyword evidence="2" id="KW-0805">Transcription regulation</keyword>
<gene>
    <name evidence="6" type="ORF">H1164_00210</name>
</gene>
<evidence type="ECO:0000256" key="4">
    <source>
        <dbReference type="ARBA" id="ARBA00023163"/>
    </source>
</evidence>
<proteinExistence type="inferred from homology"/>
<dbReference type="Pfam" id="PF03466">
    <property type="entry name" value="LysR_substrate"/>
    <property type="match status" value="1"/>
</dbReference>
<dbReference type="Proteomes" id="UP000530514">
    <property type="component" value="Unassembled WGS sequence"/>
</dbReference>
<sequence length="300" mass="34215">MEFRHLKTLKTVVEAGGITRAAEQLGYAQSSVTMQIHALEEELGIPLFDRLGKKLVLTAAGEKLLHYAVRLLNIHDEALAEIRAQTEPAGTLTIGTPESLAAFRLPALLQEYKQRFPKVKLIINPGLCTEMRNLLRRGELDLAFLLEAEHEEEEDLAVETLVFEEMALVAAPDHPLARAEEVKPKDIQNEIILQTEKGCSYRTLFEQYLMRNGINTTQGEEFWSIEAIKNCVQVGLGLAFLPMITVRKELQEGRLSRLNWRDETCGVFTKMAYHKKKWLSPAVKEWIELVRNRAEHWRSN</sequence>
<dbReference type="CDD" id="cd05466">
    <property type="entry name" value="PBP2_LTTR_substrate"/>
    <property type="match status" value="1"/>
</dbReference>
<accession>A0A7W2AGP4</accession>
<dbReference type="OrthoDB" id="9803735at2"/>
<comment type="caution">
    <text evidence="6">The sequence shown here is derived from an EMBL/GenBank/DDBJ whole genome shotgun (WGS) entry which is preliminary data.</text>
</comment>
<reference evidence="6 7" key="1">
    <citation type="submission" date="2020-07" db="EMBL/GenBank/DDBJ databases">
        <authorList>
            <person name="Feng H."/>
        </authorList>
    </citation>
    <scope>NUCLEOTIDE SEQUENCE [LARGE SCALE GENOMIC DNA]</scope>
    <source>
        <strain evidence="7">s-11</strain>
    </source>
</reference>
<dbReference type="SUPFAM" id="SSF53850">
    <property type="entry name" value="Periplasmic binding protein-like II"/>
    <property type="match status" value="1"/>
</dbReference>
<feature type="domain" description="HTH lysR-type" evidence="5">
    <location>
        <begin position="1"/>
        <end position="58"/>
    </location>
</feature>
<evidence type="ECO:0000259" key="5">
    <source>
        <dbReference type="PROSITE" id="PS50931"/>
    </source>
</evidence>
<dbReference type="InterPro" id="IPR000847">
    <property type="entry name" value="LysR_HTH_N"/>
</dbReference>
<dbReference type="PANTHER" id="PTHR30126">
    <property type="entry name" value="HTH-TYPE TRANSCRIPTIONAL REGULATOR"/>
    <property type="match status" value="1"/>
</dbReference>
<keyword evidence="7" id="KW-1185">Reference proteome</keyword>
<dbReference type="PROSITE" id="PS50931">
    <property type="entry name" value="HTH_LYSR"/>
    <property type="match status" value="1"/>
</dbReference>
<protein>
    <submittedName>
        <fullName evidence="6">LysR family transcriptional regulator</fullName>
    </submittedName>
</protein>
<dbReference type="SUPFAM" id="SSF46785">
    <property type="entry name" value="Winged helix' DNA-binding domain"/>
    <property type="match status" value="1"/>
</dbReference>
<dbReference type="Gene3D" id="1.10.10.10">
    <property type="entry name" value="Winged helix-like DNA-binding domain superfamily/Winged helix DNA-binding domain"/>
    <property type="match status" value="1"/>
</dbReference>
<evidence type="ECO:0000256" key="2">
    <source>
        <dbReference type="ARBA" id="ARBA00023015"/>
    </source>
</evidence>
<dbReference type="InterPro" id="IPR005119">
    <property type="entry name" value="LysR_subst-bd"/>
</dbReference>
<keyword evidence="4" id="KW-0804">Transcription</keyword>
<dbReference type="PRINTS" id="PR00039">
    <property type="entry name" value="HTHLYSR"/>
</dbReference>